<dbReference type="EMBL" id="OBMQ01000014">
    <property type="protein sequence ID" value="SOC22491.1"/>
    <property type="molecule type" value="Genomic_DNA"/>
</dbReference>
<dbReference type="InterPro" id="IPR004042">
    <property type="entry name" value="Intein_endonuc_central"/>
</dbReference>
<dbReference type="AlphaFoldDB" id="A0A285TJY6"/>
<dbReference type="Pfam" id="PF14528">
    <property type="entry name" value="LAGLIDADG_3"/>
    <property type="match status" value="2"/>
</dbReference>
<keyword evidence="3" id="KW-1185">Reference proteome</keyword>
<dbReference type="GO" id="GO:0004519">
    <property type="term" value="F:endonuclease activity"/>
    <property type="evidence" value="ECO:0007669"/>
    <property type="project" value="UniProtKB-KW"/>
</dbReference>
<gene>
    <name evidence="2" type="ORF">SAMN05880501_11434</name>
</gene>
<dbReference type="InterPro" id="IPR027434">
    <property type="entry name" value="Homing_endonucl"/>
</dbReference>
<keyword evidence="2" id="KW-0540">Nuclease</keyword>
<reference evidence="3" key="1">
    <citation type="submission" date="2017-08" db="EMBL/GenBank/DDBJ databases">
        <authorList>
            <person name="Varghese N."/>
            <person name="Submissions S."/>
        </authorList>
    </citation>
    <scope>NUCLEOTIDE SEQUENCE [LARGE SCALE GENOMIC DNA]</scope>
    <source>
        <strain evidence="3">JC22</strain>
    </source>
</reference>
<keyword evidence="2" id="KW-0255">Endonuclease</keyword>
<dbReference type="SUPFAM" id="SSF55608">
    <property type="entry name" value="Homing endonucleases"/>
    <property type="match status" value="2"/>
</dbReference>
<name>A0A285TJY6_9BACL</name>
<dbReference type="PROSITE" id="PS50819">
    <property type="entry name" value="INTEIN_ENDONUCLEASE"/>
    <property type="match status" value="1"/>
</dbReference>
<proteinExistence type="predicted"/>
<dbReference type="RefSeq" id="WP_097074771.1">
    <property type="nucleotide sequence ID" value="NZ_OBMQ01000014.1"/>
</dbReference>
<dbReference type="Proteomes" id="UP000219636">
    <property type="component" value="Unassembled WGS sequence"/>
</dbReference>
<evidence type="ECO:0000313" key="2">
    <source>
        <dbReference type="EMBL" id="SOC22491.1"/>
    </source>
</evidence>
<evidence type="ECO:0000313" key="3">
    <source>
        <dbReference type="Proteomes" id="UP000219636"/>
    </source>
</evidence>
<protein>
    <submittedName>
        <fullName evidence="2">LAGLIDADG DNA endonuclease family protein</fullName>
    </submittedName>
</protein>
<dbReference type="InterPro" id="IPR004860">
    <property type="entry name" value="LAGLIDADG_dom"/>
</dbReference>
<sequence>MPRKKGITDEFIIQLYNSGKPYKEIMVLTGLSDRAIYNVLKKNHVTLKHKQYGGQPRKHKVNENFFKVWSHEMAWVLGLFVTDGTVNRSHHTIYFAQKDERILRVIARYMEADFVLAPFGKTRNVPLLVINSKEIKQDLTFMGITSNKSLTLPFPKIPEEYLPSFIRGVLDGDGYVDPKGYMMNITSASKKFASALLMIFQSWGLKSYIKEQVSKNGNVIFRVCINGKNDLIKLSKIIYQNANDEDFHIYKRVYLTQHSNEPYIADVTRMFNGKFIHKAKQEIKCRINKGILMEVKNLAKENQQYINHLIQPEIQKILESDQIVKLKKSKHRIEFRTTFEGEFIEEMKRIARKHKVSMNDIMEMSMVNLIQRRGSG</sequence>
<accession>A0A285TJY6</accession>
<organism evidence="2 3">
    <name type="scientific">Ureibacillus xyleni</name>
    <dbReference type="NCBI Taxonomy" id="614648"/>
    <lineage>
        <taxon>Bacteria</taxon>
        <taxon>Bacillati</taxon>
        <taxon>Bacillota</taxon>
        <taxon>Bacilli</taxon>
        <taxon>Bacillales</taxon>
        <taxon>Caryophanaceae</taxon>
        <taxon>Ureibacillus</taxon>
    </lineage>
</organism>
<evidence type="ECO:0000259" key="1">
    <source>
        <dbReference type="PROSITE" id="PS50819"/>
    </source>
</evidence>
<dbReference type="Gene3D" id="1.10.10.60">
    <property type="entry name" value="Homeodomain-like"/>
    <property type="match status" value="1"/>
</dbReference>
<dbReference type="Gene3D" id="3.10.28.10">
    <property type="entry name" value="Homing endonucleases"/>
    <property type="match status" value="1"/>
</dbReference>
<keyword evidence="2" id="KW-0378">Hydrolase</keyword>
<feature type="domain" description="DOD-type homing endonuclease" evidence="1">
    <location>
        <begin position="76"/>
        <end position="205"/>
    </location>
</feature>
<dbReference type="OrthoDB" id="961985at2"/>